<evidence type="ECO:0000313" key="2">
    <source>
        <dbReference type="EMBL" id="UXE63186.1"/>
    </source>
</evidence>
<protein>
    <submittedName>
        <fullName evidence="2">DUF5615 family PIN-like protein</fullName>
    </submittedName>
</protein>
<dbReference type="EMBL" id="CP073041">
    <property type="protein sequence ID" value="UXE63186.1"/>
    <property type="molecule type" value="Genomic_DNA"/>
</dbReference>
<dbReference type="Proteomes" id="UP001065613">
    <property type="component" value="Chromosome"/>
</dbReference>
<name>A0A977L216_9CYAN</name>
<dbReference type="Pfam" id="PF18480">
    <property type="entry name" value="DUF5615"/>
    <property type="match status" value="1"/>
</dbReference>
<dbReference type="AlphaFoldDB" id="A0A977L216"/>
<feature type="domain" description="DUF5615" evidence="1">
    <location>
        <begin position="1"/>
        <end position="62"/>
    </location>
</feature>
<gene>
    <name evidence="2" type="ORF">KA717_11290</name>
</gene>
<dbReference type="InterPro" id="IPR041049">
    <property type="entry name" value="DUF5615"/>
</dbReference>
<organism evidence="2">
    <name type="scientific">Woronichinia naegeliana WA131</name>
    <dbReference type="NCBI Taxonomy" id="2824559"/>
    <lineage>
        <taxon>Bacteria</taxon>
        <taxon>Bacillati</taxon>
        <taxon>Cyanobacteriota</taxon>
        <taxon>Cyanophyceae</taxon>
        <taxon>Synechococcales</taxon>
        <taxon>Coelosphaeriaceae</taxon>
        <taxon>Woronichinia</taxon>
    </lineage>
</organism>
<sequence>MDVHIPQAITVQLRRRKVDVLTAFDDDTQKLPDSELLTRVTELNRVLFTQDIRFRVLAQTWQQEGKIFSGLIFGHQLGGTIGQFVKDLEFIAKASDLEDWVNMVEYIPFK</sequence>
<reference evidence="2" key="1">
    <citation type="submission" date="2021-04" db="EMBL/GenBank/DDBJ databases">
        <title>Genome sequence of Woronichinia naegeliana from Washington state freshwater lake bloom.</title>
        <authorList>
            <person name="Dreher T.W."/>
        </authorList>
    </citation>
    <scope>NUCLEOTIDE SEQUENCE</scope>
    <source>
        <strain evidence="2">WA131</strain>
    </source>
</reference>
<accession>A0A977L216</accession>
<evidence type="ECO:0000259" key="1">
    <source>
        <dbReference type="Pfam" id="PF18480"/>
    </source>
</evidence>
<proteinExistence type="predicted"/>
<dbReference type="KEGG" id="wna:KA717_11290"/>